<sequence length="116" mass="12577">MALTFRLYLPKRKTGWQSFNLDIGKAIPPHPVVHISACEATIDDMSLGSDLDTIQLVKGDASIYVTNIVTSVNSDSTLHVDFHLVVDWTEALNVACDITLFDPPAGGLIVGGRVKK</sequence>
<dbReference type="RefSeq" id="WP_137050044.1">
    <property type="nucleotide sequence ID" value="NZ_SZOE01000164.1"/>
</dbReference>
<protein>
    <submittedName>
        <fullName evidence="1">Uncharacterized protein</fullName>
    </submittedName>
</protein>
<organism evidence="1 2">
    <name type="scientific">Bacillus cereus</name>
    <dbReference type="NCBI Taxonomy" id="1396"/>
    <lineage>
        <taxon>Bacteria</taxon>
        <taxon>Bacillati</taxon>
        <taxon>Bacillota</taxon>
        <taxon>Bacilli</taxon>
        <taxon>Bacillales</taxon>
        <taxon>Bacillaceae</taxon>
        <taxon>Bacillus</taxon>
        <taxon>Bacillus cereus group</taxon>
    </lineage>
</organism>
<evidence type="ECO:0000313" key="2">
    <source>
        <dbReference type="Proteomes" id="UP000308444"/>
    </source>
</evidence>
<dbReference type="EMBL" id="SZOH01001704">
    <property type="protein sequence ID" value="TKJ00017.1"/>
    <property type="molecule type" value="Genomic_DNA"/>
</dbReference>
<dbReference type="Proteomes" id="UP000308444">
    <property type="component" value="Unassembled WGS sequence"/>
</dbReference>
<accession>A0A9X9EWV8</accession>
<dbReference type="AlphaFoldDB" id="A0A9X9EWV8"/>
<evidence type="ECO:0000313" key="1">
    <source>
        <dbReference type="EMBL" id="TKJ00017.1"/>
    </source>
</evidence>
<proteinExistence type="predicted"/>
<gene>
    <name evidence="1" type="ORF">FC695_22640</name>
</gene>
<name>A0A9X9EWV8_BACCE</name>
<comment type="caution">
    <text evidence="1">The sequence shown here is derived from an EMBL/GenBank/DDBJ whole genome shotgun (WGS) entry which is preliminary data.</text>
</comment>
<reference evidence="1 2" key="1">
    <citation type="journal article" date="2019" name="Environ. Microbiol.">
        <title>An active ?-lactamase is a part of an orchestrated cell wall stress resistance network of Bacillus subtilis and related rhizosphere species.</title>
        <authorList>
            <person name="Bucher T."/>
            <person name="Keren-Paz A."/>
            <person name="Hausser J."/>
            <person name="Olender T."/>
            <person name="Cytryn E."/>
            <person name="Kolodkin-Gal I."/>
        </authorList>
    </citation>
    <scope>NUCLEOTIDE SEQUENCE [LARGE SCALE GENOMIC DNA]</scope>
    <source>
        <strain evidence="1 2">I32</strain>
    </source>
</reference>